<sequence>MSIRFVYHRITLADSIVQGMAGAAIVDYSSGLFLTAPRRTGKSTFLREDLIPACTAQGWETVYVDLWTNRDVSPAILIEKAIATKLIEHQTQIQKLFTATGANKITLLRSISWDLTTSALPDEATLADALQLLYLATDRMVVLIVDEAQHALNSDAGMNSMFALKAARDALNQGETRPGLRLVFTGSSRDKLAQLVLNTKQPFFGAQITPFPLLGRDFVEAYTEDLNTKLAERNRFQVDAMYRAFELVGNRPELLASIVSRIALEMGEAPNLGDLLESNAHAFQQELWGEYSLSFDPLPNIQKAVLKAVARSLASREPFAAYKEETVKLIARLAREQNPECDLPTAQHIQQALEALRTKELIWRVGRGMYALEDEGMADWLASQAEDAPKA</sequence>
<dbReference type="PANTHER" id="PTHR34301:SF8">
    <property type="entry name" value="ATPASE DOMAIN-CONTAINING PROTEIN"/>
    <property type="match status" value="1"/>
</dbReference>
<dbReference type="Proteomes" id="UP000287336">
    <property type="component" value="Unassembled WGS sequence"/>
</dbReference>
<dbReference type="AlphaFoldDB" id="A0A3S0W520"/>
<dbReference type="PANTHER" id="PTHR34301">
    <property type="entry name" value="DNA-BINDING PROTEIN-RELATED"/>
    <property type="match status" value="1"/>
</dbReference>
<dbReference type="SUPFAM" id="SSF52540">
    <property type="entry name" value="P-loop containing nucleoside triphosphate hydrolases"/>
    <property type="match status" value="1"/>
</dbReference>
<evidence type="ECO:0000313" key="2">
    <source>
        <dbReference type="Proteomes" id="UP000287336"/>
    </source>
</evidence>
<gene>
    <name evidence="1" type="ORF">ELY33_07270</name>
</gene>
<dbReference type="RefSeq" id="WP_126946119.1">
    <property type="nucleotide sequence ID" value="NZ_RZHG01000014.1"/>
</dbReference>
<keyword evidence="2" id="KW-1185">Reference proteome</keyword>
<proteinExistence type="predicted"/>
<dbReference type="EMBL" id="RZHG01000014">
    <property type="protein sequence ID" value="RUR31852.1"/>
    <property type="molecule type" value="Genomic_DNA"/>
</dbReference>
<dbReference type="OrthoDB" id="8576717at2"/>
<organism evidence="1 2">
    <name type="scientific">Vreelandella andesensis</name>
    <dbReference type="NCBI Taxonomy" id="447567"/>
    <lineage>
        <taxon>Bacteria</taxon>
        <taxon>Pseudomonadati</taxon>
        <taxon>Pseudomonadota</taxon>
        <taxon>Gammaproteobacteria</taxon>
        <taxon>Oceanospirillales</taxon>
        <taxon>Halomonadaceae</taxon>
        <taxon>Vreelandella</taxon>
    </lineage>
</organism>
<comment type="caution">
    <text evidence="1">The sequence shown here is derived from an EMBL/GenBank/DDBJ whole genome shotgun (WGS) entry which is preliminary data.</text>
</comment>
<dbReference type="Gene3D" id="3.40.50.300">
    <property type="entry name" value="P-loop containing nucleotide triphosphate hydrolases"/>
    <property type="match status" value="1"/>
</dbReference>
<accession>A0A3S0W520</accession>
<evidence type="ECO:0000313" key="1">
    <source>
        <dbReference type="EMBL" id="RUR31852.1"/>
    </source>
</evidence>
<reference evidence="1 2" key="1">
    <citation type="submission" date="2018-12" db="EMBL/GenBank/DDBJ databases">
        <title>three novel Halomonas strain isolated from plants.</title>
        <authorList>
            <person name="Sun C."/>
        </authorList>
    </citation>
    <scope>NUCLEOTIDE SEQUENCE [LARGE SCALE GENOMIC DNA]</scope>
    <source>
        <strain evidence="1 2">DSM 19434</strain>
    </source>
</reference>
<dbReference type="InterPro" id="IPR027417">
    <property type="entry name" value="P-loop_NTPase"/>
</dbReference>
<evidence type="ECO:0008006" key="3">
    <source>
        <dbReference type="Google" id="ProtNLM"/>
    </source>
</evidence>
<name>A0A3S0W520_9GAMM</name>
<protein>
    <recommendedName>
        <fullName evidence="3">ATP-binding protein</fullName>
    </recommendedName>
</protein>